<dbReference type="Pfam" id="PF01370">
    <property type="entry name" value="Epimerase"/>
    <property type="match status" value="1"/>
</dbReference>
<evidence type="ECO:0000313" key="4">
    <source>
        <dbReference type="EMBL" id="CCF99997.1"/>
    </source>
</evidence>
<comment type="similarity">
    <text evidence="1">Belongs to the NAD(P)-dependent epimerase/dehydratase family. SDR39U1 subfamily.</text>
</comment>
<evidence type="ECO:0000256" key="1">
    <source>
        <dbReference type="ARBA" id="ARBA00009353"/>
    </source>
</evidence>
<evidence type="ECO:0000259" key="3">
    <source>
        <dbReference type="Pfam" id="PF08338"/>
    </source>
</evidence>
<dbReference type="Gene3D" id="3.40.50.720">
    <property type="entry name" value="NAD(P)-binding Rossmann-like Domain"/>
    <property type="match status" value="1"/>
</dbReference>
<proteinExistence type="inferred from homology"/>
<dbReference type="PANTHER" id="PTHR11092">
    <property type="entry name" value="SUGAR NUCLEOTIDE EPIMERASE RELATED"/>
    <property type="match status" value="1"/>
</dbReference>
<reference evidence="4" key="2">
    <citation type="submission" date="2012-02" db="EMBL/GenBank/DDBJ databases">
        <authorList>
            <person name="Genoscope - CEA"/>
        </authorList>
    </citation>
    <scope>NUCLEOTIDE SEQUENCE</scope>
</reference>
<accession>H6RG36</accession>
<gene>
    <name evidence="4" type="ORF">VIS_S3CFB50025</name>
</gene>
<sequence length="304" mass="33066">MHILIAGASGLIGQRLTPILQHAGHQVSVLSTQKNPNAFSSSISSFYWSPEKGQIDVNALNGVDVIINLAGATVSQRWTAKNKKAIFESRVLGTRLLAESLRNSNHSVSHFISASAIGIYPPHADTIYSETSTSISPNFLGQVVYAWENEVDSLTDVVPRCSKIRIGLVLAKDGGALIPLAIPASLGFGAWFGSGKQWQSWVHIDDLVRLFVFVLDHPGCYNGVAPNPVSQKYLVKAIAKTYSRPQWLPGIPKVILQVAMGAMSKLLFDSIHASSAYAVKKGFTFKYNTIQEALKDLLPLRAKK</sequence>
<dbReference type="Pfam" id="PF08338">
    <property type="entry name" value="DUF1731"/>
    <property type="match status" value="1"/>
</dbReference>
<organism evidence="4">
    <name type="scientific">uncultured Flavobacteriia bacterium</name>
    <dbReference type="NCBI Taxonomy" id="212695"/>
    <lineage>
        <taxon>Bacteria</taxon>
        <taxon>Pseudomonadati</taxon>
        <taxon>Bacteroidota</taxon>
        <taxon>Flavobacteriia</taxon>
        <taxon>environmental samples</taxon>
    </lineage>
</organism>
<feature type="domain" description="NAD-dependent epimerase/dehydratase" evidence="2">
    <location>
        <begin position="3"/>
        <end position="132"/>
    </location>
</feature>
<dbReference type="InterPro" id="IPR013549">
    <property type="entry name" value="DUF1731"/>
</dbReference>
<protein>
    <submittedName>
        <fullName evidence="4">Epimerase</fullName>
    </submittedName>
</protein>
<dbReference type="InterPro" id="IPR010099">
    <property type="entry name" value="SDR39U1"/>
</dbReference>
<dbReference type="AlphaFoldDB" id="H6RG36"/>
<feature type="domain" description="DUF1731" evidence="3">
    <location>
        <begin position="251"/>
        <end position="297"/>
    </location>
</feature>
<dbReference type="SUPFAM" id="SSF51735">
    <property type="entry name" value="NAD(P)-binding Rossmann-fold domains"/>
    <property type="match status" value="1"/>
</dbReference>
<dbReference type="InterPro" id="IPR036291">
    <property type="entry name" value="NAD(P)-bd_dom_sf"/>
</dbReference>
<dbReference type="EMBL" id="FO117595">
    <property type="protein sequence ID" value="CCF99997.1"/>
    <property type="molecule type" value="Genomic_DNA"/>
</dbReference>
<dbReference type="NCBIfam" id="TIGR01777">
    <property type="entry name" value="yfcH"/>
    <property type="match status" value="1"/>
</dbReference>
<name>H6RG36_9BACT</name>
<reference evidence="4" key="1">
    <citation type="journal article" date="2012" name="Environ. Microbiol.">
        <title>Genomic content of uncultured Bacteroidetes from contrasting oceanic provinces in the North Atlantic Ocean.</title>
        <authorList>
            <person name="Gomez-Pereira P.R."/>
            <person name="Schuler M."/>
            <person name="Fuchs B.M."/>
            <person name="Bennke C."/>
            <person name="Teeling H."/>
            <person name="Waldmann J."/>
            <person name="Richter M."/>
            <person name="Barbe V."/>
            <person name="Bataille E."/>
            <person name="Glockner F.O."/>
            <person name="Amann R."/>
        </authorList>
    </citation>
    <scope>NUCLEOTIDE SEQUENCE</scope>
</reference>
<dbReference type="InterPro" id="IPR001509">
    <property type="entry name" value="Epimerase_deHydtase"/>
</dbReference>
<dbReference type="PANTHER" id="PTHR11092:SF0">
    <property type="entry name" value="EPIMERASE FAMILY PROTEIN SDR39U1"/>
    <property type="match status" value="1"/>
</dbReference>
<evidence type="ECO:0000259" key="2">
    <source>
        <dbReference type="Pfam" id="PF01370"/>
    </source>
</evidence>